<proteinExistence type="inferred from homology"/>
<dbReference type="Proteomes" id="UP001172159">
    <property type="component" value="Unassembled WGS sequence"/>
</dbReference>
<dbReference type="InterPro" id="IPR009288">
    <property type="entry name" value="AIG2-like_dom"/>
</dbReference>
<gene>
    <name evidence="5" type="ORF">B0T21DRAFT_376738</name>
</gene>
<comment type="caution">
    <text evidence="5">The sequence shown here is derived from an EMBL/GenBank/DDBJ whole genome shotgun (WGS) entry which is preliminary data.</text>
</comment>
<dbReference type="InterPro" id="IPR045038">
    <property type="entry name" value="AIG2-like"/>
</dbReference>
<protein>
    <recommendedName>
        <fullName evidence="3">Putative gamma-glutamylcyclotransferase</fullName>
    </recommendedName>
</protein>
<evidence type="ECO:0000256" key="2">
    <source>
        <dbReference type="ARBA" id="ARBA00022679"/>
    </source>
</evidence>
<dbReference type="EMBL" id="JAUKTV010000017">
    <property type="protein sequence ID" value="KAK0710532.1"/>
    <property type="molecule type" value="Genomic_DNA"/>
</dbReference>
<dbReference type="SUPFAM" id="SSF110857">
    <property type="entry name" value="Gamma-glutamyl cyclotransferase-like"/>
    <property type="match status" value="1"/>
</dbReference>
<feature type="domain" description="Gamma-glutamylcyclotransferase AIG2-like" evidence="4">
    <location>
        <begin position="38"/>
        <end position="146"/>
    </location>
</feature>
<organism evidence="5 6">
    <name type="scientific">Apiosordaria backusii</name>
    <dbReference type="NCBI Taxonomy" id="314023"/>
    <lineage>
        <taxon>Eukaryota</taxon>
        <taxon>Fungi</taxon>
        <taxon>Dikarya</taxon>
        <taxon>Ascomycota</taxon>
        <taxon>Pezizomycotina</taxon>
        <taxon>Sordariomycetes</taxon>
        <taxon>Sordariomycetidae</taxon>
        <taxon>Sordariales</taxon>
        <taxon>Lasiosphaeriaceae</taxon>
        <taxon>Apiosordaria</taxon>
    </lineage>
</organism>
<sequence>MNSGLIPVYDEPEYLPQEQPKASVEEPQDDQDFEPCTFFLYGTLMDPEVLMVVAMLGNLPQLQDAWIEGFEMKMWNGIYPTLLPNEGAQGRISGKAWQANTMAQCLRLQRYETSAYEVADCRIHLGEDELVKGLVFKWAKDPKSAELADGAFDLDHWQRTHKTSLF</sequence>
<accession>A0AA40A796</accession>
<evidence type="ECO:0000256" key="1">
    <source>
        <dbReference type="ARBA" id="ARBA00008861"/>
    </source>
</evidence>
<dbReference type="InterPro" id="IPR013024">
    <property type="entry name" value="GGCT-like"/>
</dbReference>
<evidence type="ECO:0000259" key="4">
    <source>
        <dbReference type="Pfam" id="PF06094"/>
    </source>
</evidence>
<name>A0AA40A796_9PEZI</name>
<reference evidence="5" key="1">
    <citation type="submission" date="2023-06" db="EMBL/GenBank/DDBJ databases">
        <title>Genome-scale phylogeny and comparative genomics of the fungal order Sordariales.</title>
        <authorList>
            <consortium name="Lawrence Berkeley National Laboratory"/>
            <person name="Hensen N."/>
            <person name="Bonometti L."/>
            <person name="Westerberg I."/>
            <person name="Brannstrom I.O."/>
            <person name="Guillou S."/>
            <person name="Cros-Aarteil S."/>
            <person name="Calhoun S."/>
            <person name="Haridas S."/>
            <person name="Kuo A."/>
            <person name="Mondo S."/>
            <person name="Pangilinan J."/>
            <person name="Riley R."/>
            <person name="Labutti K."/>
            <person name="Andreopoulos B."/>
            <person name="Lipzen A."/>
            <person name="Chen C."/>
            <person name="Yanf M."/>
            <person name="Daum C."/>
            <person name="Ng V."/>
            <person name="Clum A."/>
            <person name="Steindorff A."/>
            <person name="Ohm R."/>
            <person name="Martin F."/>
            <person name="Silar P."/>
            <person name="Natvig D."/>
            <person name="Lalanne C."/>
            <person name="Gautier V."/>
            <person name="Ament-Velasquez S.L."/>
            <person name="Kruys A."/>
            <person name="Hutchinson M.I."/>
            <person name="Powell A.J."/>
            <person name="Barry K."/>
            <person name="Miller A.N."/>
            <person name="Grigoriev I.V."/>
            <person name="Debuchy R."/>
            <person name="Gladieux P."/>
            <person name="Thoren M.H."/>
            <person name="Johannesson H."/>
        </authorList>
    </citation>
    <scope>NUCLEOTIDE SEQUENCE</scope>
    <source>
        <strain evidence="5">CBS 540.89</strain>
    </source>
</reference>
<keyword evidence="6" id="KW-1185">Reference proteome</keyword>
<dbReference type="InterPro" id="IPR036568">
    <property type="entry name" value="GGCT-like_sf"/>
</dbReference>
<dbReference type="PANTHER" id="PTHR31544">
    <property type="entry name" value="AIG2-LIKE PROTEIN D"/>
    <property type="match status" value="1"/>
</dbReference>
<evidence type="ECO:0000256" key="3">
    <source>
        <dbReference type="ARBA" id="ARBA00030602"/>
    </source>
</evidence>
<keyword evidence="2" id="KW-0808">Transferase</keyword>
<dbReference type="AlphaFoldDB" id="A0AA40A796"/>
<evidence type="ECO:0000313" key="5">
    <source>
        <dbReference type="EMBL" id="KAK0710532.1"/>
    </source>
</evidence>
<dbReference type="CDD" id="cd06661">
    <property type="entry name" value="GGCT_like"/>
    <property type="match status" value="1"/>
</dbReference>
<evidence type="ECO:0000313" key="6">
    <source>
        <dbReference type="Proteomes" id="UP001172159"/>
    </source>
</evidence>
<dbReference type="Gene3D" id="3.10.490.10">
    <property type="entry name" value="Gamma-glutamyl cyclotransferase-like"/>
    <property type="match status" value="1"/>
</dbReference>
<dbReference type="PANTHER" id="PTHR31544:SF4">
    <property type="entry name" value="GAMMA-GLUTAMYLCYCLOTRANSFERASE-RELATED"/>
    <property type="match status" value="1"/>
</dbReference>
<dbReference type="GO" id="GO:0016740">
    <property type="term" value="F:transferase activity"/>
    <property type="evidence" value="ECO:0007669"/>
    <property type="project" value="UniProtKB-KW"/>
</dbReference>
<dbReference type="Pfam" id="PF06094">
    <property type="entry name" value="GGACT"/>
    <property type="match status" value="1"/>
</dbReference>
<comment type="similarity">
    <text evidence="1">Belongs to the gamma-glutamylcyclotransferase family.</text>
</comment>